<reference evidence="5 6" key="1">
    <citation type="submission" date="2019-03" db="EMBL/GenBank/DDBJ databases">
        <title>Draft genome sequences of novel Actinobacteria.</title>
        <authorList>
            <person name="Sahin N."/>
            <person name="Ay H."/>
            <person name="Saygin H."/>
        </authorList>
    </citation>
    <scope>NUCLEOTIDE SEQUENCE [LARGE SCALE GENOMIC DNA]</scope>
    <source>
        <strain evidence="5 6">6K102</strain>
    </source>
</reference>
<gene>
    <name evidence="5" type="ORF">E1295_18735</name>
</gene>
<protein>
    <submittedName>
        <fullName evidence="5">Sugar ABC transporter substrate-binding protein</fullName>
    </submittedName>
</protein>
<evidence type="ECO:0000259" key="4">
    <source>
        <dbReference type="Pfam" id="PF13407"/>
    </source>
</evidence>
<sequence length="327" mass="33266">MNAKLSAGCLVTVLLVTGCGGSGGAGDSATPKVGLITKTETNPFFVKMKEGAQQAAKAGGMELMSAAGKFDGDNAAQITAIENMVAAGVKGILITPSDTKAIVPAIKKARDAGVLVIALDTPTEPQEATDALFATDNLKAGELIGRYAKAAMAGKPAKIATLDLAPGITVGKLRHDGFLKGFGIQEGDPSVVCSQDTRGDQAKGQTAMENCLQKAPDINLVYTINEPAALGAYTALKAKGREKEVLIVSVDGGCTGVKAVQSGQIAATSQQYPLKMAEDGVKAVAAYAKGGQKPTGYTDTGVTLITDQAADGVEAEDTAFGLANCWG</sequence>
<dbReference type="Proteomes" id="UP000295136">
    <property type="component" value="Unassembled WGS sequence"/>
</dbReference>
<dbReference type="Gene3D" id="3.40.50.2300">
    <property type="match status" value="2"/>
</dbReference>
<dbReference type="GO" id="GO:0030246">
    <property type="term" value="F:carbohydrate binding"/>
    <property type="evidence" value="ECO:0007669"/>
    <property type="project" value="UniProtKB-ARBA"/>
</dbReference>
<proteinExistence type="inferred from homology"/>
<name>A0A4R5FHP1_9ACTN</name>
<feature type="domain" description="Periplasmic binding protein" evidence="4">
    <location>
        <begin position="33"/>
        <end position="291"/>
    </location>
</feature>
<evidence type="ECO:0000256" key="1">
    <source>
        <dbReference type="ARBA" id="ARBA00004196"/>
    </source>
</evidence>
<evidence type="ECO:0000313" key="6">
    <source>
        <dbReference type="Proteomes" id="UP000295136"/>
    </source>
</evidence>
<dbReference type="CDD" id="cd19973">
    <property type="entry name" value="PBP1_ABC_sugar_binding-like"/>
    <property type="match status" value="1"/>
</dbReference>
<comment type="subcellular location">
    <subcellularLocation>
        <location evidence="1">Cell envelope</location>
    </subcellularLocation>
</comment>
<dbReference type="InterPro" id="IPR025997">
    <property type="entry name" value="SBP_2_dom"/>
</dbReference>
<keyword evidence="6" id="KW-1185">Reference proteome</keyword>
<dbReference type="SUPFAM" id="SSF53822">
    <property type="entry name" value="Periplasmic binding protein-like I"/>
    <property type="match status" value="1"/>
</dbReference>
<comment type="similarity">
    <text evidence="2">Belongs to the bacterial solute-binding protein 2 family.</text>
</comment>
<dbReference type="PROSITE" id="PS51257">
    <property type="entry name" value="PROKAR_LIPOPROTEIN"/>
    <property type="match status" value="1"/>
</dbReference>
<dbReference type="GO" id="GO:0030313">
    <property type="term" value="C:cell envelope"/>
    <property type="evidence" value="ECO:0007669"/>
    <property type="project" value="UniProtKB-SubCell"/>
</dbReference>
<dbReference type="Pfam" id="PF13407">
    <property type="entry name" value="Peripla_BP_4"/>
    <property type="match status" value="1"/>
</dbReference>
<evidence type="ECO:0000256" key="3">
    <source>
        <dbReference type="ARBA" id="ARBA00022729"/>
    </source>
</evidence>
<evidence type="ECO:0000256" key="2">
    <source>
        <dbReference type="ARBA" id="ARBA00007639"/>
    </source>
</evidence>
<dbReference type="RefSeq" id="WP_132631611.1">
    <property type="nucleotide sequence ID" value="NZ_SMLD01000044.1"/>
</dbReference>
<accession>A0A4R5FHP1</accession>
<keyword evidence="3" id="KW-0732">Signal</keyword>
<evidence type="ECO:0000313" key="5">
    <source>
        <dbReference type="EMBL" id="TDE51240.1"/>
    </source>
</evidence>
<dbReference type="PANTHER" id="PTHR46847:SF1">
    <property type="entry name" value="D-ALLOSE-BINDING PERIPLASMIC PROTEIN-RELATED"/>
    <property type="match status" value="1"/>
</dbReference>
<dbReference type="PANTHER" id="PTHR46847">
    <property type="entry name" value="D-ALLOSE-BINDING PERIPLASMIC PROTEIN-RELATED"/>
    <property type="match status" value="1"/>
</dbReference>
<organism evidence="5 6">
    <name type="scientific">Nonomuraea mesophila</name>
    <dbReference type="NCBI Taxonomy" id="2530382"/>
    <lineage>
        <taxon>Bacteria</taxon>
        <taxon>Bacillati</taxon>
        <taxon>Actinomycetota</taxon>
        <taxon>Actinomycetes</taxon>
        <taxon>Streptosporangiales</taxon>
        <taxon>Streptosporangiaceae</taxon>
        <taxon>Nonomuraea</taxon>
    </lineage>
</organism>
<dbReference type="EMBL" id="SMLD01000044">
    <property type="protein sequence ID" value="TDE51240.1"/>
    <property type="molecule type" value="Genomic_DNA"/>
</dbReference>
<dbReference type="AlphaFoldDB" id="A0A4R5FHP1"/>
<dbReference type="InterPro" id="IPR028082">
    <property type="entry name" value="Peripla_BP_I"/>
</dbReference>
<comment type="caution">
    <text evidence="5">The sequence shown here is derived from an EMBL/GenBank/DDBJ whole genome shotgun (WGS) entry which is preliminary data.</text>
</comment>